<evidence type="ECO:0000256" key="2">
    <source>
        <dbReference type="ARBA" id="ARBA00007787"/>
    </source>
</evidence>
<dbReference type="PANTHER" id="PTHR45694">
    <property type="entry name" value="GLUTAREDOXIN 2"/>
    <property type="match status" value="1"/>
</dbReference>
<dbReference type="GO" id="GO:0005737">
    <property type="term" value="C:cytoplasm"/>
    <property type="evidence" value="ECO:0007669"/>
    <property type="project" value="TreeGrafter"/>
</dbReference>
<evidence type="ECO:0000256" key="5">
    <source>
        <dbReference type="ARBA" id="ARBA00023157"/>
    </source>
</evidence>
<dbReference type="Pfam" id="PF00462">
    <property type="entry name" value="Glutaredoxin"/>
    <property type="match status" value="1"/>
</dbReference>
<keyword evidence="4 7" id="KW-0249">Electron transport</keyword>
<dbReference type="Proteomes" id="UP000245461">
    <property type="component" value="Unassembled WGS sequence"/>
</dbReference>
<dbReference type="PANTHER" id="PTHR45694:SF18">
    <property type="entry name" value="GLUTAREDOXIN-1-RELATED"/>
    <property type="match status" value="1"/>
</dbReference>
<keyword evidence="10" id="KW-1185">Reference proteome</keyword>
<keyword evidence="3 7" id="KW-0813">Transport</keyword>
<name>A0A317EDZ6_9PROT</name>
<sequence length="86" mass="9491">MTDVTIYTTQICPYCYRAKQLLQSKGVAYKEIDVSMDAALRREMTEKAGGRRTVPQIFIGGTHVGGCDDLYALDHAGRLDTLLAAH</sequence>
<dbReference type="GO" id="GO:0045454">
    <property type="term" value="P:cell redox homeostasis"/>
    <property type="evidence" value="ECO:0007669"/>
    <property type="project" value="InterPro"/>
</dbReference>
<dbReference type="SUPFAM" id="SSF52833">
    <property type="entry name" value="Thioredoxin-like"/>
    <property type="match status" value="1"/>
</dbReference>
<dbReference type="GO" id="GO:0015038">
    <property type="term" value="F:glutathione disulfide oxidoreductase activity"/>
    <property type="evidence" value="ECO:0007669"/>
    <property type="project" value="UniProtKB-UniRule"/>
</dbReference>
<comment type="similarity">
    <text evidence="2 7">Belongs to the glutaredoxin family.</text>
</comment>
<keyword evidence="5" id="KW-1015">Disulfide bond</keyword>
<dbReference type="GO" id="GO:0034599">
    <property type="term" value="P:cellular response to oxidative stress"/>
    <property type="evidence" value="ECO:0007669"/>
    <property type="project" value="TreeGrafter"/>
</dbReference>
<keyword evidence="7" id="KW-0963">Cytoplasm</keyword>
<dbReference type="RefSeq" id="WP_109904654.1">
    <property type="nucleotide sequence ID" value="NZ_QGLE01000003.1"/>
</dbReference>
<organism evidence="9 10">
    <name type="scientific">Zavarzinia aquatilis</name>
    <dbReference type="NCBI Taxonomy" id="2211142"/>
    <lineage>
        <taxon>Bacteria</taxon>
        <taxon>Pseudomonadati</taxon>
        <taxon>Pseudomonadota</taxon>
        <taxon>Alphaproteobacteria</taxon>
        <taxon>Rhodospirillales</taxon>
        <taxon>Zavarziniaceae</taxon>
        <taxon>Zavarzinia</taxon>
    </lineage>
</organism>
<comment type="caution">
    <text evidence="9">The sequence shown here is derived from an EMBL/GenBank/DDBJ whole genome shotgun (WGS) entry which is preliminary data.</text>
</comment>
<evidence type="ECO:0000256" key="1">
    <source>
        <dbReference type="ARBA" id="ARBA00002549"/>
    </source>
</evidence>
<dbReference type="NCBIfam" id="TIGR02181">
    <property type="entry name" value="GRX_bact"/>
    <property type="match status" value="1"/>
</dbReference>
<reference evidence="9 10" key="1">
    <citation type="submission" date="2018-05" db="EMBL/GenBank/DDBJ databases">
        <title>Zavarzinia sp. HR-AS.</title>
        <authorList>
            <person name="Lee Y."/>
            <person name="Jeon C.O."/>
        </authorList>
    </citation>
    <scope>NUCLEOTIDE SEQUENCE [LARGE SCALE GENOMIC DNA]</scope>
    <source>
        <strain evidence="9 10">HR-AS</strain>
    </source>
</reference>
<evidence type="ECO:0000256" key="7">
    <source>
        <dbReference type="RuleBase" id="RU364065"/>
    </source>
</evidence>
<evidence type="ECO:0000313" key="9">
    <source>
        <dbReference type="EMBL" id="PWR24832.1"/>
    </source>
</evidence>
<dbReference type="Gene3D" id="3.40.30.10">
    <property type="entry name" value="Glutaredoxin"/>
    <property type="match status" value="1"/>
</dbReference>
<dbReference type="InterPro" id="IPR002109">
    <property type="entry name" value="Glutaredoxin"/>
</dbReference>
<dbReference type="InterPro" id="IPR036249">
    <property type="entry name" value="Thioredoxin-like_sf"/>
</dbReference>
<dbReference type="InterPro" id="IPR014025">
    <property type="entry name" value="Glutaredoxin_subgr"/>
</dbReference>
<dbReference type="InterPro" id="IPR011900">
    <property type="entry name" value="GRX_bact"/>
</dbReference>
<dbReference type="AlphaFoldDB" id="A0A317EDZ6"/>
<comment type="function">
    <text evidence="1 7">Has a glutathione-disulfide oxidoreductase activity in the presence of NADPH and glutathione reductase. Reduces low molecular weight disulfides and proteins.</text>
</comment>
<gene>
    <name evidence="9" type="primary">grxC</name>
    <name evidence="9" type="ORF">DKG74_08300</name>
</gene>
<evidence type="ECO:0000256" key="4">
    <source>
        <dbReference type="ARBA" id="ARBA00022982"/>
    </source>
</evidence>
<dbReference type="PROSITE" id="PS00195">
    <property type="entry name" value="GLUTAREDOXIN_1"/>
    <property type="match status" value="1"/>
</dbReference>
<evidence type="ECO:0000259" key="8">
    <source>
        <dbReference type="Pfam" id="PF00462"/>
    </source>
</evidence>
<protein>
    <recommendedName>
        <fullName evidence="7">Glutaredoxin</fullName>
    </recommendedName>
</protein>
<dbReference type="PRINTS" id="PR00160">
    <property type="entry name" value="GLUTAREDOXIN"/>
</dbReference>
<dbReference type="OrthoDB" id="9814618at2"/>
<evidence type="ECO:0000256" key="3">
    <source>
        <dbReference type="ARBA" id="ARBA00022448"/>
    </source>
</evidence>
<accession>A0A317EDZ6</accession>
<proteinExistence type="inferred from homology"/>
<dbReference type="EMBL" id="QGLE01000003">
    <property type="protein sequence ID" value="PWR24832.1"/>
    <property type="molecule type" value="Genomic_DNA"/>
</dbReference>
<evidence type="ECO:0000313" key="10">
    <source>
        <dbReference type="Proteomes" id="UP000245461"/>
    </source>
</evidence>
<feature type="domain" description="Glutaredoxin" evidence="8">
    <location>
        <begin position="4"/>
        <end position="64"/>
    </location>
</feature>
<dbReference type="CDD" id="cd03418">
    <property type="entry name" value="GRX_GRXb_1_3_like"/>
    <property type="match status" value="1"/>
</dbReference>
<dbReference type="FunFam" id="3.40.30.10:FF:000018">
    <property type="entry name" value="Glutaredoxin"/>
    <property type="match status" value="1"/>
</dbReference>
<dbReference type="InterPro" id="IPR011767">
    <property type="entry name" value="GLR_AS"/>
</dbReference>
<dbReference type="PROSITE" id="PS51354">
    <property type="entry name" value="GLUTAREDOXIN_2"/>
    <property type="match status" value="1"/>
</dbReference>
<evidence type="ECO:0000256" key="6">
    <source>
        <dbReference type="ARBA" id="ARBA00023284"/>
    </source>
</evidence>
<keyword evidence="6 7" id="KW-0676">Redox-active center</keyword>